<evidence type="ECO:0000313" key="2">
    <source>
        <dbReference type="Proteomes" id="UP001527866"/>
    </source>
</evidence>
<reference evidence="1 2" key="1">
    <citation type="submission" date="2023-01" db="EMBL/GenBank/DDBJ databases">
        <title>Draft genome sequence of Nocardiopsis sp. RSe5-2 isolated from halophytes.</title>
        <authorList>
            <person name="Duangmal K."/>
            <person name="Chantavorakit T."/>
        </authorList>
    </citation>
    <scope>NUCLEOTIDE SEQUENCE [LARGE SCALE GENOMIC DNA]</scope>
    <source>
        <strain evidence="1 2">RSe5-2</strain>
    </source>
</reference>
<proteinExistence type="predicted"/>
<gene>
    <name evidence="1" type="ORF">O4J56_01950</name>
</gene>
<keyword evidence="2" id="KW-1185">Reference proteome</keyword>
<dbReference type="Proteomes" id="UP001527866">
    <property type="component" value="Unassembled WGS sequence"/>
</dbReference>
<accession>A0ABT4TXI1</accession>
<sequence>MPKIEHEFLTELFQNDPDLVVELVKQEAGERLPHFTKVTLQSNRVNRLEDIVSAKTYGFTSPFTERYVEQGRADATARMILKILRSRRIETDTTTRERITACTDLDTLDHWADRAFTVSSAQELFD</sequence>
<name>A0ABT4TXI1_9ACTN</name>
<evidence type="ECO:0000313" key="1">
    <source>
        <dbReference type="EMBL" id="MDA2809388.1"/>
    </source>
</evidence>
<organism evidence="1 2">
    <name type="scientific">Nocardiopsis endophytica</name>
    <dbReference type="NCBI Taxonomy" id="3018445"/>
    <lineage>
        <taxon>Bacteria</taxon>
        <taxon>Bacillati</taxon>
        <taxon>Actinomycetota</taxon>
        <taxon>Actinomycetes</taxon>
        <taxon>Streptosporangiales</taxon>
        <taxon>Nocardiopsidaceae</taxon>
        <taxon>Nocardiopsis</taxon>
    </lineage>
</organism>
<dbReference type="EMBL" id="JAQFWQ010000003">
    <property type="protein sequence ID" value="MDA2809388.1"/>
    <property type="molecule type" value="Genomic_DNA"/>
</dbReference>
<dbReference type="RefSeq" id="WP_270683294.1">
    <property type="nucleotide sequence ID" value="NZ_JAQFWQ010000003.1"/>
</dbReference>
<protein>
    <submittedName>
        <fullName evidence="1">Uncharacterized protein</fullName>
    </submittedName>
</protein>
<comment type="caution">
    <text evidence="1">The sequence shown here is derived from an EMBL/GenBank/DDBJ whole genome shotgun (WGS) entry which is preliminary data.</text>
</comment>